<dbReference type="EMBL" id="CP054257">
    <property type="protein sequence ID" value="QTQ12109.1"/>
    <property type="molecule type" value="Genomic_DNA"/>
</dbReference>
<reference evidence="2" key="1">
    <citation type="submission" date="2020-05" db="EMBL/GenBank/DDBJ databases">
        <authorList>
            <person name="Zeng H."/>
            <person name="Chan Y.K."/>
            <person name="Watt R.M."/>
        </authorList>
    </citation>
    <scope>NUCLEOTIDE SEQUENCE</scope>
    <source>
        <strain evidence="2">ATCC 700773</strain>
    </source>
</reference>
<protein>
    <submittedName>
        <fullName evidence="2">Polymer-forming cytoskeletal protein</fullName>
    </submittedName>
</protein>
<gene>
    <name evidence="2" type="ORF">HRI96_07830</name>
</gene>
<reference evidence="2" key="2">
    <citation type="journal article" date="2021" name="Microbiol. Resour. Announc.">
        <title>Complete Genome Sequences of Three Human Oral Treponema parvum Isolates.</title>
        <authorList>
            <person name="Zeng H."/>
            <person name="Watt R.M."/>
        </authorList>
    </citation>
    <scope>NUCLEOTIDE SEQUENCE</scope>
    <source>
        <strain evidence="2">ATCC 700773</strain>
    </source>
</reference>
<sequence>MNMDNEKRNLTVFGAETDFDGELEYTDDLVITGKFHGNIRSKGSLEIAKTAVCNVGKISVQSVVIFGTVTGDIEASERIEMCNGSKVSGNVSTAHLRIAENVSFDGQVTMLDDVPDIDLFSVASKEYKQALVLKSDFVG</sequence>
<evidence type="ECO:0000313" key="2">
    <source>
        <dbReference type="EMBL" id="QTQ12109.1"/>
    </source>
</evidence>
<comment type="similarity">
    <text evidence="1">Belongs to the bactofilin family.</text>
</comment>
<dbReference type="PANTHER" id="PTHR35024">
    <property type="entry name" value="HYPOTHETICAL CYTOSOLIC PROTEIN"/>
    <property type="match status" value="1"/>
</dbReference>
<organism evidence="2 3">
    <name type="scientific">Treponema parvum</name>
    <dbReference type="NCBI Taxonomy" id="138851"/>
    <lineage>
        <taxon>Bacteria</taxon>
        <taxon>Pseudomonadati</taxon>
        <taxon>Spirochaetota</taxon>
        <taxon>Spirochaetia</taxon>
        <taxon>Spirochaetales</taxon>
        <taxon>Treponemataceae</taxon>
        <taxon>Treponema</taxon>
    </lineage>
</organism>
<dbReference type="InterPro" id="IPR007607">
    <property type="entry name" value="BacA/B"/>
</dbReference>
<accession>A0A975F089</accession>
<evidence type="ECO:0000313" key="3">
    <source>
        <dbReference type="Proteomes" id="UP000671995"/>
    </source>
</evidence>
<name>A0A975F089_9SPIR</name>
<evidence type="ECO:0000256" key="1">
    <source>
        <dbReference type="ARBA" id="ARBA00044755"/>
    </source>
</evidence>
<dbReference type="Pfam" id="PF04519">
    <property type="entry name" value="Bactofilin"/>
    <property type="match status" value="1"/>
</dbReference>
<dbReference type="AlphaFoldDB" id="A0A975F089"/>
<dbReference type="PANTHER" id="PTHR35024:SF4">
    <property type="entry name" value="POLYMER-FORMING CYTOSKELETAL PROTEIN"/>
    <property type="match status" value="1"/>
</dbReference>
<proteinExistence type="inferred from homology"/>
<dbReference type="Proteomes" id="UP000671995">
    <property type="component" value="Chromosome"/>
</dbReference>